<evidence type="ECO:0000256" key="14">
    <source>
        <dbReference type="ARBA" id="ARBA00023145"/>
    </source>
</evidence>
<accession>A0A3Q0CXU7</accession>
<keyword evidence="10 19" id="KW-0378">Hydrolase</keyword>
<protein>
    <submittedName>
        <fullName evidence="24">Beta-secretase 2 isoform X1</fullName>
    </submittedName>
</protein>
<evidence type="ECO:0000256" key="8">
    <source>
        <dbReference type="ARBA" id="ARBA00022750"/>
    </source>
</evidence>
<keyword evidence="9" id="KW-0967">Endosome</keyword>
<evidence type="ECO:0000256" key="11">
    <source>
        <dbReference type="ARBA" id="ARBA00022989"/>
    </source>
</evidence>
<evidence type="ECO:0000256" key="1">
    <source>
        <dbReference type="ARBA" id="ARBA00004177"/>
    </source>
</evidence>
<dbReference type="PROSITE" id="PS51767">
    <property type="entry name" value="PEPTIDASE_A1"/>
    <property type="match status" value="1"/>
</dbReference>
<keyword evidence="12" id="KW-0333">Golgi apparatus</keyword>
<dbReference type="FunFam" id="2.40.70.10:FF:000003">
    <property type="entry name" value="Beta-secretase 1"/>
    <property type="match status" value="1"/>
</dbReference>
<feature type="active site" evidence="16">
    <location>
        <position position="299"/>
    </location>
</feature>
<sequence>MGAQLRALLLPLLAQWLLRAAPALAPAPFTLPLQVAAARSHGASAVPGLGTPEVPRADGLALALEPAGAAANFLAMVDNLQGDSGRGYYLEMLIGTPPQKLQILVDTGSSNFAVAGAPHSYIDSYFDSERSITYHPKGFDVTVKYTQGSWTGVVGEDLVTIPKGFNSSFLVNIATIFESENFFLPGIKWNGILGLAYAALAKPSSSLETFFDSLVAQAKIPDIFSMQMCGAGLPVAGSGTNGGSLVLGGIEPSLYKGDIWYTPIKEEWYYQIEILKLEIGGQSLNLDCREYNADKAIVDSGTTLLRLPQKVFDAVVEAVARTSLIPEFSDGFWTGAQLACWTNSETPWAYFPKISIYLRDENSSRSFRITILPQLYIQPMMGAGLNYQCYRFGISSSTNALVIGATVMEGFYVVFDRARKRVGFAASPCAGILRCAAWHTDRRSLTHEERSQREQEPKEPAEHSRQQWHIHRLQQAGQLSVEIATLNTFQKKGGKNRNFQLEVKKNWQAHLGKRKNLKTKMA</sequence>
<keyword evidence="11" id="KW-1133">Transmembrane helix</keyword>
<keyword evidence="5 19" id="KW-0645">Protease</keyword>
<evidence type="ECO:0000256" key="6">
    <source>
        <dbReference type="ARBA" id="ARBA00022692"/>
    </source>
</evidence>
<dbReference type="SUPFAM" id="SSF50630">
    <property type="entry name" value="Acid proteases"/>
    <property type="match status" value="1"/>
</dbReference>
<evidence type="ECO:0000256" key="13">
    <source>
        <dbReference type="ARBA" id="ARBA00023136"/>
    </source>
</evidence>
<comment type="similarity">
    <text evidence="4 19">Belongs to the peptidase A1 family.</text>
</comment>
<dbReference type="PANTHER" id="PTHR47965:SF40">
    <property type="entry name" value="BETA-SECRETASE 2"/>
    <property type="match status" value="1"/>
</dbReference>
<dbReference type="CDD" id="cd05473">
    <property type="entry name" value="beta_secretase_like"/>
    <property type="match status" value="1"/>
</dbReference>
<dbReference type="GO" id="GO:0004190">
    <property type="term" value="F:aspartic-type endopeptidase activity"/>
    <property type="evidence" value="ECO:0007669"/>
    <property type="project" value="UniProtKB-KW"/>
</dbReference>
<evidence type="ECO:0000256" key="4">
    <source>
        <dbReference type="ARBA" id="ARBA00007447"/>
    </source>
</evidence>
<dbReference type="GO" id="GO:0005886">
    <property type="term" value="C:plasma membrane"/>
    <property type="evidence" value="ECO:0007669"/>
    <property type="project" value="TreeGrafter"/>
</dbReference>
<evidence type="ECO:0000256" key="17">
    <source>
        <dbReference type="PIRSR" id="PIRSR609121-2"/>
    </source>
</evidence>
<feature type="chain" id="PRO_5018049387" evidence="21">
    <location>
        <begin position="21"/>
        <end position="522"/>
    </location>
</feature>
<dbReference type="FunFam" id="2.40.70.10:FF:000007">
    <property type="entry name" value="Beta-secretase 1"/>
    <property type="match status" value="1"/>
</dbReference>
<evidence type="ECO:0000256" key="21">
    <source>
        <dbReference type="SAM" id="SignalP"/>
    </source>
</evidence>
<evidence type="ECO:0000256" key="10">
    <source>
        <dbReference type="ARBA" id="ARBA00022801"/>
    </source>
</evidence>
<dbReference type="PANTHER" id="PTHR47965">
    <property type="entry name" value="ASPARTYL PROTEASE-RELATED"/>
    <property type="match status" value="1"/>
</dbReference>
<comment type="subcellular location">
    <subcellularLocation>
        <location evidence="1">Endosome</location>
    </subcellularLocation>
    <subcellularLocation>
        <location evidence="3">Golgi apparatus</location>
    </subcellularLocation>
    <subcellularLocation>
        <location evidence="2">Membrane</location>
        <topology evidence="2">Single-pass type I membrane protein</topology>
    </subcellularLocation>
</comment>
<keyword evidence="13" id="KW-0472">Membrane</keyword>
<dbReference type="AlphaFoldDB" id="A0A3Q0CXU7"/>
<evidence type="ECO:0000256" key="3">
    <source>
        <dbReference type="ARBA" id="ARBA00004555"/>
    </source>
</evidence>
<evidence type="ECO:0000259" key="22">
    <source>
        <dbReference type="PROSITE" id="PS51767"/>
    </source>
</evidence>
<dbReference type="OrthoDB" id="2747330at2759"/>
<feature type="active site" evidence="16">
    <location>
        <position position="106"/>
    </location>
</feature>
<proteinExistence type="inferred from homology"/>
<gene>
    <name evidence="24" type="primary">Bace2</name>
</gene>
<reference evidence="24" key="1">
    <citation type="submission" date="2025-08" db="UniProtKB">
        <authorList>
            <consortium name="RefSeq"/>
        </authorList>
    </citation>
    <scope>IDENTIFICATION</scope>
    <source>
        <tissue evidence="24">Liver</tissue>
    </source>
</reference>
<evidence type="ECO:0000313" key="24">
    <source>
        <dbReference type="RefSeq" id="XP_021085069.1"/>
    </source>
</evidence>
<organism evidence="23 24">
    <name type="scientific">Mesocricetus auratus</name>
    <name type="common">Golden hamster</name>
    <dbReference type="NCBI Taxonomy" id="10036"/>
    <lineage>
        <taxon>Eukaryota</taxon>
        <taxon>Metazoa</taxon>
        <taxon>Chordata</taxon>
        <taxon>Craniata</taxon>
        <taxon>Vertebrata</taxon>
        <taxon>Euteleostomi</taxon>
        <taxon>Mammalia</taxon>
        <taxon>Eutheria</taxon>
        <taxon>Euarchontoglires</taxon>
        <taxon>Glires</taxon>
        <taxon>Rodentia</taxon>
        <taxon>Myomorpha</taxon>
        <taxon>Muroidea</taxon>
        <taxon>Cricetidae</taxon>
        <taxon>Cricetinae</taxon>
        <taxon>Mesocricetus</taxon>
    </lineage>
</organism>
<keyword evidence="18" id="KW-0325">Glycoprotein</keyword>
<keyword evidence="7 21" id="KW-0732">Signal</keyword>
<evidence type="ECO:0000256" key="18">
    <source>
        <dbReference type="PIRSR" id="PIRSR609121-3"/>
    </source>
</evidence>
<feature type="disulfide bond" evidence="17">
    <location>
        <begin position="340"/>
        <end position="389"/>
    </location>
</feature>
<evidence type="ECO:0000256" key="7">
    <source>
        <dbReference type="ARBA" id="ARBA00022729"/>
    </source>
</evidence>
<name>A0A3Q0CXU7_MESAU</name>
<dbReference type="GO" id="GO:0005802">
    <property type="term" value="C:trans-Golgi network"/>
    <property type="evidence" value="ECO:0007669"/>
    <property type="project" value="TreeGrafter"/>
</dbReference>
<dbReference type="PRINTS" id="PR00792">
    <property type="entry name" value="PEPSIN"/>
</dbReference>
<evidence type="ECO:0000256" key="9">
    <source>
        <dbReference type="ARBA" id="ARBA00022753"/>
    </source>
</evidence>
<keyword evidence="14" id="KW-0865">Zymogen</keyword>
<evidence type="ECO:0000256" key="20">
    <source>
        <dbReference type="SAM" id="MobiDB-lite"/>
    </source>
</evidence>
<dbReference type="InterPro" id="IPR001969">
    <property type="entry name" value="Aspartic_peptidase_AS"/>
</dbReference>
<keyword evidence="15 17" id="KW-1015">Disulfide bond</keyword>
<dbReference type="GO" id="GO:0050435">
    <property type="term" value="P:amyloid-beta metabolic process"/>
    <property type="evidence" value="ECO:0007669"/>
    <property type="project" value="TreeGrafter"/>
</dbReference>
<feature type="compositionally biased region" description="Basic and acidic residues" evidence="20">
    <location>
        <begin position="446"/>
        <end position="465"/>
    </location>
</feature>
<dbReference type="Gene3D" id="2.40.70.10">
    <property type="entry name" value="Acid Proteases"/>
    <property type="match status" value="2"/>
</dbReference>
<feature type="region of interest" description="Disordered" evidence="20">
    <location>
        <begin position="446"/>
        <end position="467"/>
    </location>
</feature>
<dbReference type="CTD" id="25825"/>
<evidence type="ECO:0000256" key="16">
    <source>
        <dbReference type="PIRSR" id="PIRSR601461-1"/>
    </source>
</evidence>
<feature type="glycosylation site" description="N-linked (GlcNAc...) asparagine" evidence="18">
    <location>
        <position position="362"/>
    </location>
</feature>
<evidence type="ECO:0000256" key="12">
    <source>
        <dbReference type="ARBA" id="ARBA00023034"/>
    </source>
</evidence>
<feature type="disulfide bond" evidence="17">
    <location>
        <begin position="229"/>
        <end position="429"/>
    </location>
</feature>
<evidence type="ECO:0000256" key="15">
    <source>
        <dbReference type="ARBA" id="ARBA00023157"/>
    </source>
</evidence>
<keyword evidence="23" id="KW-1185">Reference proteome</keyword>
<dbReference type="RefSeq" id="XP_021085069.1">
    <property type="nucleotide sequence ID" value="XM_021229410.2"/>
</dbReference>
<dbReference type="Pfam" id="PF00026">
    <property type="entry name" value="Asp"/>
    <property type="match status" value="1"/>
</dbReference>
<dbReference type="GO" id="GO:0006509">
    <property type="term" value="P:membrane protein ectodomain proteolysis"/>
    <property type="evidence" value="ECO:0007669"/>
    <property type="project" value="TreeGrafter"/>
</dbReference>
<dbReference type="InterPro" id="IPR009121">
    <property type="entry name" value="BACE2"/>
</dbReference>
<feature type="domain" description="Peptidase A1" evidence="22">
    <location>
        <begin position="88"/>
        <end position="425"/>
    </location>
</feature>
<feature type="signal peptide" evidence="21">
    <location>
        <begin position="1"/>
        <end position="20"/>
    </location>
</feature>
<dbReference type="PRINTS" id="PR01817">
    <property type="entry name" value="BACE2"/>
</dbReference>
<evidence type="ECO:0000256" key="19">
    <source>
        <dbReference type="RuleBase" id="RU000454"/>
    </source>
</evidence>
<dbReference type="PROSITE" id="PS00141">
    <property type="entry name" value="ASP_PROTEASE"/>
    <property type="match status" value="1"/>
</dbReference>
<dbReference type="GO" id="GO:0005768">
    <property type="term" value="C:endosome"/>
    <property type="evidence" value="ECO:0007669"/>
    <property type="project" value="UniProtKB-SubCell"/>
</dbReference>
<evidence type="ECO:0000256" key="5">
    <source>
        <dbReference type="ARBA" id="ARBA00022670"/>
    </source>
</evidence>
<dbReference type="InterPro" id="IPR033121">
    <property type="entry name" value="PEPTIDASE_A1"/>
</dbReference>
<dbReference type="InterPro" id="IPR009119">
    <property type="entry name" value="BACE"/>
</dbReference>
<dbReference type="PRINTS" id="PR01815">
    <property type="entry name" value="BACEFAMILY"/>
</dbReference>
<dbReference type="GeneID" id="101844196"/>
<feature type="glycosylation site" description="N-linked (GlcNAc...) asparagine" evidence="18">
    <location>
        <position position="166"/>
    </location>
</feature>
<evidence type="ECO:0000256" key="2">
    <source>
        <dbReference type="ARBA" id="ARBA00004479"/>
    </source>
</evidence>
<dbReference type="InterPro" id="IPR033874">
    <property type="entry name" value="Memapsin-like"/>
</dbReference>
<dbReference type="InterPro" id="IPR001461">
    <property type="entry name" value="Aspartic_peptidase_A1"/>
</dbReference>
<keyword evidence="6" id="KW-0812">Transmembrane</keyword>
<evidence type="ECO:0000313" key="23">
    <source>
        <dbReference type="Proteomes" id="UP000886700"/>
    </source>
</evidence>
<dbReference type="Proteomes" id="UP000886700">
    <property type="component" value="Unplaced"/>
</dbReference>
<keyword evidence="8 19" id="KW-0064">Aspartyl protease</keyword>
<dbReference type="InterPro" id="IPR021109">
    <property type="entry name" value="Peptidase_aspartic_dom_sf"/>
</dbReference>